<dbReference type="Proteomes" id="UP000297245">
    <property type="component" value="Unassembled WGS sequence"/>
</dbReference>
<sequence length="874" mass="101817">MSPPLLKTNDLQKNTYLVDREDFLQRFFPSDDDDAVGRTYNALVSDMSYVNGRWALLPETPENQESACYEPFALILNRIHQEYDKCKRADNSNWAKSRSLWLDRNAKNPASVTRAASRRPSIVNLFIDEAQLDTFSKELESSIEELEKQRQTKDATESSTSQTSKDDPDPKVSEHAERILAYWLRVATVVEIRTKKSDMTSQEYQHTLEQLAGYLRRMFQEQHDRMFVFGLILFHDSLSLWYCDRSGLLGVDRFIDINQEPELFIRVIARLSTMSPTELGWDPTMKVYSSDGQHAYSHSLEIGGVWENFVRSTYLYRTRWVIKINDEEYVTIRALSLSRAEAMWGRGQLVWVAVNKNTRQVVVIKQSWSPFPTIEAPEDEDERMATEERDLTIRSEASVYNHAHSNQDGDMKVGRLIAHEEVADTRTLLDFRRGIRHVPRDSTYQLVPAKRDLEGEMKDEMVHISVVQLEWCQERCVPPKQFTERQLSRIVLKDYGHPLKRFRSLHELVQSIEDCLEGYQYLLQNGILHRDLSPGNCLICPKTMLAHSESTQNQFQSLETVGRLIDLDHAKIDKGYNFDEAVAEARNRVAPTEEQIKRVIDNIKEDYGVVVNAEVSKSLYVLPVPINKKQRWTFIKAMVYGDTILESLDFPRKTTQNSTYQTRELTLEDLRLVHWQTPLPPRFNQREPGDAERIGTIPYMSHELLDFSVFIIHDMESLFWVLLYLCLTRKGPGGDSRDELFDQPAPLEKSTWDLLLIVNCFYDGPIQVIRNNKNILFEKPEDFDPLIFIIFIHTLTMSNPYSANGFKRYNDAETIEYIHTPRLFRLATSKWLQNHPNKVESEEPYIEMMKKEDMRRRKDQMEILEHVADICGPD</sequence>
<gene>
    <name evidence="3" type="ORF">K435DRAFT_835766</name>
</gene>
<dbReference type="PANTHER" id="PTHR38248">
    <property type="entry name" value="FUNK1 6"/>
    <property type="match status" value="1"/>
</dbReference>
<feature type="compositionally biased region" description="Basic and acidic residues" evidence="1">
    <location>
        <begin position="143"/>
        <end position="156"/>
    </location>
</feature>
<organism evidence="3 4">
    <name type="scientific">Dendrothele bispora (strain CBS 962.96)</name>
    <dbReference type="NCBI Taxonomy" id="1314807"/>
    <lineage>
        <taxon>Eukaryota</taxon>
        <taxon>Fungi</taxon>
        <taxon>Dikarya</taxon>
        <taxon>Basidiomycota</taxon>
        <taxon>Agaricomycotina</taxon>
        <taxon>Agaricomycetes</taxon>
        <taxon>Agaricomycetidae</taxon>
        <taxon>Agaricales</taxon>
        <taxon>Agaricales incertae sedis</taxon>
        <taxon>Dendrothele</taxon>
    </lineage>
</organism>
<dbReference type="PROSITE" id="PS00109">
    <property type="entry name" value="PROTEIN_KINASE_TYR"/>
    <property type="match status" value="1"/>
</dbReference>
<protein>
    <recommendedName>
        <fullName evidence="2">Fungal-type protein kinase domain-containing protein</fullName>
    </recommendedName>
</protein>
<dbReference type="AlphaFoldDB" id="A0A4S8ML85"/>
<evidence type="ECO:0000313" key="3">
    <source>
        <dbReference type="EMBL" id="THV03620.1"/>
    </source>
</evidence>
<dbReference type="InterPro" id="IPR040976">
    <property type="entry name" value="Pkinase_fungal"/>
</dbReference>
<feature type="domain" description="Fungal-type protein kinase" evidence="2">
    <location>
        <begin position="181"/>
        <end position="571"/>
    </location>
</feature>
<feature type="region of interest" description="Disordered" evidence="1">
    <location>
        <begin position="143"/>
        <end position="173"/>
    </location>
</feature>
<evidence type="ECO:0000256" key="1">
    <source>
        <dbReference type="SAM" id="MobiDB-lite"/>
    </source>
</evidence>
<feature type="domain" description="Fungal-type protein kinase" evidence="2">
    <location>
        <begin position="685"/>
        <end position="726"/>
    </location>
</feature>
<dbReference type="SUPFAM" id="SSF56112">
    <property type="entry name" value="Protein kinase-like (PK-like)"/>
    <property type="match status" value="1"/>
</dbReference>
<reference evidence="3 4" key="1">
    <citation type="journal article" date="2019" name="Nat. Ecol. Evol.">
        <title>Megaphylogeny resolves global patterns of mushroom evolution.</title>
        <authorList>
            <person name="Varga T."/>
            <person name="Krizsan K."/>
            <person name="Foldi C."/>
            <person name="Dima B."/>
            <person name="Sanchez-Garcia M."/>
            <person name="Sanchez-Ramirez S."/>
            <person name="Szollosi G.J."/>
            <person name="Szarkandi J.G."/>
            <person name="Papp V."/>
            <person name="Albert L."/>
            <person name="Andreopoulos W."/>
            <person name="Angelini C."/>
            <person name="Antonin V."/>
            <person name="Barry K.W."/>
            <person name="Bougher N.L."/>
            <person name="Buchanan P."/>
            <person name="Buyck B."/>
            <person name="Bense V."/>
            <person name="Catcheside P."/>
            <person name="Chovatia M."/>
            <person name="Cooper J."/>
            <person name="Damon W."/>
            <person name="Desjardin D."/>
            <person name="Finy P."/>
            <person name="Geml J."/>
            <person name="Haridas S."/>
            <person name="Hughes K."/>
            <person name="Justo A."/>
            <person name="Karasinski D."/>
            <person name="Kautmanova I."/>
            <person name="Kiss B."/>
            <person name="Kocsube S."/>
            <person name="Kotiranta H."/>
            <person name="LaButti K.M."/>
            <person name="Lechner B.E."/>
            <person name="Liimatainen K."/>
            <person name="Lipzen A."/>
            <person name="Lukacs Z."/>
            <person name="Mihaltcheva S."/>
            <person name="Morgado L.N."/>
            <person name="Niskanen T."/>
            <person name="Noordeloos M.E."/>
            <person name="Ohm R.A."/>
            <person name="Ortiz-Santana B."/>
            <person name="Ovrebo C."/>
            <person name="Racz N."/>
            <person name="Riley R."/>
            <person name="Savchenko A."/>
            <person name="Shiryaev A."/>
            <person name="Soop K."/>
            <person name="Spirin V."/>
            <person name="Szebenyi C."/>
            <person name="Tomsovsky M."/>
            <person name="Tulloss R.E."/>
            <person name="Uehling J."/>
            <person name="Grigoriev I.V."/>
            <person name="Vagvolgyi C."/>
            <person name="Papp T."/>
            <person name="Martin F.M."/>
            <person name="Miettinen O."/>
            <person name="Hibbett D.S."/>
            <person name="Nagy L.G."/>
        </authorList>
    </citation>
    <scope>NUCLEOTIDE SEQUENCE [LARGE SCALE GENOMIC DNA]</scope>
    <source>
        <strain evidence="3 4">CBS 962.96</strain>
    </source>
</reference>
<evidence type="ECO:0000313" key="4">
    <source>
        <dbReference type="Proteomes" id="UP000297245"/>
    </source>
</evidence>
<evidence type="ECO:0000259" key="2">
    <source>
        <dbReference type="Pfam" id="PF17667"/>
    </source>
</evidence>
<dbReference type="OrthoDB" id="312874at2759"/>
<dbReference type="EMBL" id="ML179065">
    <property type="protein sequence ID" value="THV03620.1"/>
    <property type="molecule type" value="Genomic_DNA"/>
</dbReference>
<keyword evidence="4" id="KW-1185">Reference proteome</keyword>
<feature type="compositionally biased region" description="Basic and acidic residues" evidence="1">
    <location>
        <begin position="164"/>
        <end position="173"/>
    </location>
</feature>
<accession>A0A4S8ML85</accession>
<dbReference type="InterPro" id="IPR008266">
    <property type="entry name" value="Tyr_kinase_AS"/>
</dbReference>
<dbReference type="InterPro" id="IPR011009">
    <property type="entry name" value="Kinase-like_dom_sf"/>
</dbReference>
<dbReference type="PANTHER" id="PTHR38248:SF2">
    <property type="entry name" value="FUNK1 11"/>
    <property type="match status" value="1"/>
</dbReference>
<name>A0A4S8ML85_DENBC</name>
<dbReference type="Pfam" id="PF17667">
    <property type="entry name" value="Pkinase_fungal"/>
    <property type="match status" value="2"/>
</dbReference>
<dbReference type="GO" id="GO:0004672">
    <property type="term" value="F:protein kinase activity"/>
    <property type="evidence" value="ECO:0007669"/>
    <property type="project" value="InterPro"/>
</dbReference>
<dbReference type="Gene3D" id="1.10.510.10">
    <property type="entry name" value="Transferase(Phosphotransferase) domain 1"/>
    <property type="match status" value="1"/>
</dbReference>
<proteinExistence type="predicted"/>